<organism evidence="3 4">
    <name type="scientific">Dorcoceras hygrometricum</name>
    <dbReference type="NCBI Taxonomy" id="472368"/>
    <lineage>
        <taxon>Eukaryota</taxon>
        <taxon>Viridiplantae</taxon>
        <taxon>Streptophyta</taxon>
        <taxon>Embryophyta</taxon>
        <taxon>Tracheophyta</taxon>
        <taxon>Spermatophyta</taxon>
        <taxon>Magnoliopsida</taxon>
        <taxon>eudicotyledons</taxon>
        <taxon>Gunneridae</taxon>
        <taxon>Pentapetalae</taxon>
        <taxon>asterids</taxon>
        <taxon>lamiids</taxon>
        <taxon>Lamiales</taxon>
        <taxon>Gesneriaceae</taxon>
        <taxon>Didymocarpoideae</taxon>
        <taxon>Trichosporeae</taxon>
        <taxon>Loxocarpinae</taxon>
        <taxon>Dorcoceras</taxon>
    </lineage>
</organism>
<dbReference type="GO" id="GO:0046983">
    <property type="term" value="F:protein dimerization activity"/>
    <property type="evidence" value="ECO:0007669"/>
    <property type="project" value="InterPro"/>
</dbReference>
<gene>
    <name evidence="3" type="ORF">F511_22680</name>
</gene>
<feature type="domain" description="MADS-box" evidence="2">
    <location>
        <begin position="7"/>
        <end position="30"/>
    </location>
</feature>
<dbReference type="Proteomes" id="UP000250235">
    <property type="component" value="Unassembled WGS sequence"/>
</dbReference>
<dbReference type="InterPro" id="IPR002100">
    <property type="entry name" value="TF_MADSbox"/>
</dbReference>
<evidence type="ECO:0000259" key="2">
    <source>
        <dbReference type="PROSITE" id="PS50066"/>
    </source>
</evidence>
<keyword evidence="4" id="KW-1185">Reference proteome</keyword>
<dbReference type="PANTHER" id="PTHR36764">
    <property type="entry name" value="TRNA (ILE)-LYSIDINE SYNTHASE"/>
    <property type="match status" value="1"/>
</dbReference>
<reference evidence="3 4" key="1">
    <citation type="journal article" date="2015" name="Proc. Natl. Acad. Sci. U.S.A.">
        <title>The resurrection genome of Boea hygrometrica: A blueprint for survival of dehydration.</title>
        <authorList>
            <person name="Xiao L."/>
            <person name="Yang G."/>
            <person name="Zhang L."/>
            <person name="Yang X."/>
            <person name="Zhao S."/>
            <person name="Ji Z."/>
            <person name="Zhou Q."/>
            <person name="Hu M."/>
            <person name="Wang Y."/>
            <person name="Chen M."/>
            <person name="Xu Y."/>
            <person name="Jin H."/>
            <person name="Xiao X."/>
            <person name="Hu G."/>
            <person name="Bao F."/>
            <person name="Hu Y."/>
            <person name="Wan P."/>
            <person name="Li L."/>
            <person name="Deng X."/>
            <person name="Kuang T."/>
            <person name="Xiang C."/>
            <person name="Zhu J.K."/>
            <person name="Oliver M.J."/>
            <person name="He Y."/>
        </authorList>
    </citation>
    <scope>NUCLEOTIDE SEQUENCE [LARGE SCALE GENOMIC DNA]</scope>
    <source>
        <strain evidence="4">cv. XS01</strain>
    </source>
</reference>
<dbReference type="GO" id="GO:0003677">
    <property type="term" value="F:DNA binding"/>
    <property type="evidence" value="ECO:0007669"/>
    <property type="project" value="InterPro"/>
</dbReference>
<evidence type="ECO:0000256" key="1">
    <source>
        <dbReference type="SAM" id="MobiDB-lite"/>
    </source>
</evidence>
<dbReference type="AlphaFoldDB" id="A0A2Z7C5Y0"/>
<protein>
    <recommendedName>
        <fullName evidence="2">MADS-box domain-containing protein</fullName>
    </recommendedName>
</protein>
<dbReference type="GO" id="GO:0009507">
    <property type="term" value="C:chloroplast"/>
    <property type="evidence" value="ECO:0007669"/>
    <property type="project" value="TreeGrafter"/>
</dbReference>
<proteinExistence type="predicted"/>
<accession>A0A2Z7C5Y0</accession>
<dbReference type="EMBL" id="KV000901">
    <property type="protein sequence ID" value="KZV39655.1"/>
    <property type="molecule type" value="Genomic_DNA"/>
</dbReference>
<evidence type="ECO:0000313" key="4">
    <source>
        <dbReference type="Proteomes" id="UP000250235"/>
    </source>
</evidence>
<dbReference type="PANTHER" id="PTHR36764:SF1">
    <property type="entry name" value="TRNA (ILE)-LYSIDINE SYNTHASE"/>
    <property type="match status" value="1"/>
</dbReference>
<name>A0A2Z7C5Y0_9LAMI</name>
<dbReference type="PROSITE" id="PS50066">
    <property type="entry name" value="MADS_BOX_2"/>
    <property type="match status" value="1"/>
</dbReference>
<feature type="region of interest" description="Disordered" evidence="1">
    <location>
        <begin position="34"/>
        <end position="121"/>
    </location>
</feature>
<feature type="compositionally biased region" description="Basic and acidic residues" evidence="1">
    <location>
        <begin position="111"/>
        <end position="121"/>
    </location>
</feature>
<evidence type="ECO:0000313" key="3">
    <source>
        <dbReference type="EMBL" id="KZV39655.1"/>
    </source>
</evidence>
<sequence length="121" mass="13531">MAKKPSMGRQKIKIAKIEVKNYLQVTFSKQLSTPYGRSPKKIVGTTWSKGNMHKVPDEPRPRAPPTPIIPLKDFKKLLRRRSTALASLRSSQSHFSVPDPASVLTPNSSRPEPKETKAKIS</sequence>